<sequence length="67" mass="7638">MPQSPDFPYRPPSLLTNSNMTTKFFFAQLLLIMSIITMVHSSPLSALMPKPFQPKVVQKYDKKKPSP</sequence>
<evidence type="ECO:0000313" key="3">
    <source>
        <dbReference type="Proteomes" id="UP000245771"/>
    </source>
</evidence>
<dbReference type="AlphaFoldDB" id="A0A316VN30"/>
<evidence type="ECO:0000313" key="2">
    <source>
        <dbReference type="EMBL" id="PWN36965.1"/>
    </source>
</evidence>
<keyword evidence="1" id="KW-0812">Transmembrane</keyword>
<dbReference type="EMBL" id="KZ819602">
    <property type="protein sequence ID" value="PWN36965.1"/>
    <property type="molecule type" value="Genomic_DNA"/>
</dbReference>
<keyword evidence="1" id="KW-0472">Membrane</keyword>
<dbReference type="GeneID" id="37019894"/>
<dbReference type="RefSeq" id="XP_025357267.1">
    <property type="nucleotide sequence ID" value="XM_025498113.1"/>
</dbReference>
<gene>
    <name evidence="2" type="ORF">FA14DRAFT_159229</name>
</gene>
<keyword evidence="3" id="KW-1185">Reference proteome</keyword>
<proteinExistence type="predicted"/>
<reference evidence="2 3" key="1">
    <citation type="journal article" date="2018" name="Mol. Biol. Evol.">
        <title>Broad Genomic Sampling Reveals a Smut Pathogenic Ancestry of the Fungal Clade Ustilaginomycotina.</title>
        <authorList>
            <person name="Kijpornyongpan T."/>
            <person name="Mondo S.J."/>
            <person name="Barry K."/>
            <person name="Sandor L."/>
            <person name="Lee J."/>
            <person name="Lipzen A."/>
            <person name="Pangilinan J."/>
            <person name="LaButti K."/>
            <person name="Hainaut M."/>
            <person name="Henrissat B."/>
            <person name="Grigoriev I.V."/>
            <person name="Spatafora J.W."/>
            <person name="Aime M.C."/>
        </authorList>
    </citation>
    <scope>NUCLEOTIDE SEQUENCE [LARGE SCALE GENOMIC DNA]</scope>
    <source>
        <strain evidence="2 3">MCA 3882</strain>
    </source>
</reference>
<organism evidence="2 3">
    <name type="scientific">Meira miltonrushii</name>
    <dbReference type="NCBI Taxonomy" id="1280837"/>
    <lineage>
        <taxon>Eukaryota</taxon>
        <taxon>Fungi</taxon>
        <taxon>Dikarya</taxon>
        <taxon>Basidiomycota</taxon>
        <taxon>Ustilaginomycotina</taxon>
        <taxon>Exobasidiomycetes</taxon>
        <taxon>Exobasidiales</taxon>
        <taxon>Brachybasidiaceae</taxon>
        <taxon>Meira</taxon>
    </lineage>
</organism>
<protein>
    <submittedName>
        <fullName evidence="2">Uncharacterized protein</fullName>
    </submittedName>
</protein>
<keyword evidence="1" id="KW-1133">Transmembrane helix</keyword>
<accession>A0A316VN30</accession>
<dbReference type="Proteomes" id="UP000245771">
    <property type="component" value="Unassembled WGS sequence"/>
</dbReference>
<name>A0A316VN30_9BASI</name>
<feature type="transmembrane region" description="Helical" evidence="1">
    <location>
        <begin position="20"/>
        <end position="40"/>
    </location>
</feature>
<evidence type="ECO:0000256" key="1">
    <source>
        <dbReference type="SAM" id="Phobius"/>
    </source>
</evidence>
<dbReference type="InParanoid" id="A0A316VN30"/>